<evidence type="ECO:0000313" key="3">
    <source>
        <dbReference type="Proteomes" id="UP000287033"/>
    </source>
</evidence>
<evidence type="ECO:0000313" key="2">
    <source>
        <dbReference type="EMBL" id="GCC41841.1"/>
    </source>
</evidence>
<feature type="region of interest" description="Disordered" evidence="1">
    <location>
        <begin position="1"/>
        <end position="54"/>
    </location>
</feature>
<feature type="compositionally biased region" description="Polar residues" evidence="1">
    <location>
        <begin position="43"/>
        <end position="54"/>
    </location>
</feature>
<feature type="compositionally biased region" description="Basic and acidic residues" evidence="1">
    <location>
        <begin position="22"/>
        <end position="37"/>
    </location>
</feature>
<feature type="non-terminal residue" evidence="2">
    <location>
        <position position="54"/>
    </location>
</feature>
<keyword evidence="3" id="KW-1185">Reference proteome</keyword>
<sequence>MSVRFTVTPTRAEDVLALEGGWEPKDGAPDSGDRENDAAAGATPQTAPESGTGQ</sequence>
<reference evidence="2 3" key="1">
    <citation type="journal article" date="2018" name="Nat. Ecol. Evol.">
        <title>Shark genomes provide insights into elasmobranch evolution and the origin of vertebrates.</title>
        <authorList>
            <person name="Hara Y"/>
            <person name="Yamaguchi K"/>
            <person name="Onimaru K"/>
            <person name="Kadota M"/>
            <person name="Koyanagi M"/>
            <person name="Keeley SD"/>
            <person name="Tatsumi K"/>
            <person name="Tanaka K"/>
            <person name="Motone F"/>
            <person name="Kageyama Y"/>
            <person name="Nozu R"/>
            <person name="Adachi N"/>
            <person name="Nishimura O"/>
            <person name="Nakagawa R"/>
            <person name="Tanegashima C"/>
            <person name="Kiyatake I"/>
            <person name="Matsumoto R"/>
            <person name="Murakumo K"/>
            <person name="Nishida K"/>
            <person name="Terakita A"/>
            <person name="Kuratani S"/>
            <person name="Sato K"/>
            <person name="Hyodo S Kuraku.S."/>
        </authorList>
    </citation>
    <scope>NUCLEOTIDE SEQUENCE [LARGE SCALE GENOMIC DNA]</scope>
</reference>
<proteinExistence type="predicted"/>
<evidence type="ECO:0000256" key="1">
    <source>
        <dbReference type="SAM" id="MobiDB-lite"/>
    </source>
</evidence>
<gene>
    <name evidence="2" type="ORF">chiPu_0025607</name>
</gene>
<dbReference type="Proteomes" id="UP000287033">
    <property type="component" value="Unassembled WGS sequence"/>
</dbReference>
<protein>
    <submittedName>
        <fullName evidence="2">Uncharacterized protein</fullName>
    </submittedName>
</protein>
<dbReference type="EMBL" id="BEZZ01061912">
    <property type="protein sequence ID" value="GCC41841.1"/>
    <property type="molecule type" value="Genomic_DNA"/>
</dbReference>
<name>A0A401TGS0_CHIPU</name>
<organism evidence="2 3">
    <name type="scientific">Chiloscyllium punctatum</name>
    <name type="common">Brownbanded bambooshark</name>
    <name type="synonym">Hemiscyllium punctatum</name>
    <dbReference type="NCBI Taxonomy" id="137246"/>
    <lineage>
        <taxon>Eukaryota</taxon>
        <taxon>Metazoa</taxon>
        <taxon>Chordata</taxon>
        <taxon>Craniata</taxon>
        <taxon>Vertebrata</taxon>
        <taxon>Chondrichthyes</taxon>
        <taxon>Elasmobranchii</taxon>
        <taxon>Galeomorphii</taxon>
        <taxon>Galeoidea</taxon>
        <taxon>Orectolobiformes</taxon>
        <taxon>Hemiscylliidae</taxon>
        <taxon>Chiloscyllium</taxon>
    </lineage>
</organism>
<dbReference type="AlphaFoldDB" id="A0A401TGS0"/>
<comment type="caution">
    <text evidence="2">The sequence shown here is derived from an EMBL/GenBank/DDBJ whole genome shotgun (WGS) entry which is preliminary data.</text>
</comment>
<accession>A0A401TGS0</accession>